<evidence type="ECO:0008006" key="4">
    <source>
        <dbReference type="Google" id="ProtNLM"/>
    </source>
</evidence>
<dbReference type="InterPro" id="IPR024083">
    <property type="entry name" value="Fumarase/histidase_N"/>
</dbReference>
<comment type="similarity">
    <text evidence="1">Belongs to the PAL/histidase family.</text>
</comment>
<dbReference type="OrthoDB" id="10051290at2759"/>
<name>A0A811PN07_9POAL</name>
<accession>A0A811PN07</accession>
<dbReference type="Gene3D" id="1.10.275.10">
    <property type="entry name" value="Fumarase/aspartase (N-terminal domain)"/>
    <property type="match status" value="1"/>
</dbReference>
<evidence type="ECO:0000256" key="1">
    <source>
        <dbReference type="ARBA" id="ARBA00007238"/>
    </source>
</evidence>
<dbReference type="Gene3D" id="1.20.200.10">
    <property type="entry name" value="Fumarase/aspartase (Central domain)"/>
    <property type="match status" value="1"/>
</dbReference>
<dbReference type="PANTHER" id="PTHR10362">
    <property type="entry name" value="HISTIDINE AMMONIA-LYASE"/>
    <property type="match status" value="1"/>
</dbReference>
<comment type="caution">
    <text evidence="2">The sequence shown here is derived from an EMBL/GenBank/DDBJ whole genome shotgun (WGS) entry which is preliminary data.</text>
</comment>
<evidence type="ECO:0000313" key="2">
    <source>
        <dbReference type="EMBL" id="CAD6245917.1"/>
    </source>
</evidence>
<organism evidence="2 3">
    <name type="scientific">Miscanthus lutarioriparius</name>
    <dbReference type="NCBI Taxonomy" id="422564"/>
    <lineage>
        <taxon>Eukaryota</taxon>
        <taxon>Viridiplantae</taxon>
        <taxon>Streptophyta</taxon>
        <taxon>Embryophyta</taxon>
        <taxon>Tracheophyta</taxon>
        <taxon>Spermatophyta</taxon>
        <taxon>Magnoliopsida</taxon>
        <taxon>Liliopsida</taxon>
        <taxon>Poales</taxon>
        <taxon>Poaceae</taxon>
        <taxon>PACMAD clade</taxon>
        <taxon>Panicoideae</taxon>
        <taxon>Andropogonodae</taxon>
        <taxon>Andropogoneae</taxon>
        <taxon>Saccharinae</taxon>
        <taxon>Miscanthus</taxon>
    </lineage>
</organism>
<dbReference type="InterPro" id="IPR001106">
    <property type="entry name" value="Aromatic_Lyase"/>
</dbReference>
<protein>
    <recommendedName>
        <fullName evidence="4">Phenylalanine ammonia-lyase</fullName>
    </recommendedName>
</protein>
<sequence length="228" mass="24220">MPAADLIPSFSALAPTRRLRPCEPGTARFGSANREEIRAIRPPSASAAAAAASLSLRLRVVRCHAGGDGEEGKGEEEEAEAPESLFARELRRGYSGIRFEILEAIAKLLNANNSVAVAPDGRMVDAAEAFKIAGIEHGFFELQPKEGLAMVNGTAVGSGLASTVLFEGNVLAIMAEVISAVFCEVMTGKPEFTDRLTQKLKHHPGQIEAAVIMEHILKGSSYMSASRC</sequence>
<keyword evidence="3" id="KW-1185">Reference proteome</keyword>
<dbReference type="Proteomes" id="UP000604825">
    <property type="component" value="Unassembled WGS sequence"/>
</dbReference>
<dbReference type="InterPro" id="IPR008948">
    <property type="entry name" value="L-Aspartase-like"/>
</dbReference>
<evidence type="ECO:0000313" key="3">
    <source>
        <dbReference type="Proteomes" id="UP000604825"/>
    </source>
</evidence>
<dbReference type="Pfam" id="PF00221">
    <property type="entry name" value="Lyase_aromatic"/>
    <property type="match status" value="1"/>
</dbReference>
<dbReference type="SUPFAM" id="SSF48557">
    <property type="entry name" value="L-aspartase-like"/>
    <property type="match status" value="1"/>
</dbReference>
<gene>
    <name evidence="2" type="ORF">NCGR_LOCUS30199</name>
</gene>
<dbReference type="GO" id="GO:0003824">
    <property type="term" value="F:catalytic activity"/>
    <property type="evidence" value="ECO:0007669"/>
    <property type="project" value="InterPro"/>
</dbReference>
<dbReference type="EMBL" id="CAJGYO010000007">
    <property type="protein sequence ID" value="CAD6245917.1"/>
    <property type="molecule type" value="Genomic_DNA"/>
</dbReference>
<reference evidence="2" key="1">
    <citation type="submission" date="2020-10" db="EMBL/GenBank/DDBJ databases">
        <authorList>
            <person name="Han B."/>
            <person name="Lu T."/>
            <person name="Zhao Q."/>
            <person name="Huang X."/>
            <person name="Zhao Y."/>
        </authorList>
    </citation>
    <scope>NUCLEOTIDE SEQUENCE</scope>
</reference>
<dbReference type="AlphaFoldDB" id="A0A811PN07"/>
<proteinExistence type="inferred from homology"/>